<dbReference type="EMBL" id="BMAT01003466">
    <property type="protein sequence ID" value="GFS26301.1"/>
    <property type="molecule type" value="Genomic_DNA"/>
</dbReference>
<proteinExistence type="predicted"/>
<evidence type="ECO:0000313" key="1">
    <source>
        <dbReference type="EMBL" id="GFS26301.1"/>
    </source>
</evidence>
<organism evidence="1 2">
    <name type="scientific">Elysia marginata</name>
    <dbReference type="NCBI Taxonomy" id="1093978"/>
    <lineage>
        <taxon>Eukaryota</taxon>
        <taxon>Metazoa</taxon>
        <taxon>Spiralia</taxon>
        <taxon>Lophotrochozoa</taxon>
        <taxon>Mollusca</taxon>
        <taxon>Gastropoda</taxon>
        <taxon>Heterobranchia</taxon>
        <taxon>Euthyneura</taxon>
        <taxon>Panpulmonata</taxon>
        <taxon>Sacoglossa</taxon>
        <taxon>Placobranchoidea</taxon>
        <taxon>Plakobranchidae</taxon>
        <taxon>Elysia</taxon>
    </lineage>
</organism>
<evidence type="ECO:0000313" key="2">
    <source>
        <dbReference type="Proteomes" id="UP000762676"/>
    </source>
</evidence>
<comment type="caution">
    <text evidence="1">The sequence shown here is derived from an EMBL/GenBank/DDBJ whole genome shotgun (WGS) entry which is preliminary data.</text>
</comment>
<name>A0AAV4K0E2_9GAST</name>
<accession>A0AAV4K0E2</accession>
<dbReference type="Proteomes" id="UP000762676">
    <property type="component" value="Unassembled WGS sequence"/>
</dbReference>
<sequence length="91" mass="10708">MKIPISVRELSDSNGNSYGTVHIIITEHLSMKKDRLAGRTFDRIQDLAKAVNSLNSELRYISEEDYQGMYRKWQIKLKRCIDSHREYFEGL</sequence>
<dbReference type="AlphaFoldDB" id="A0AAV4K0E2"/>
<keyword evidence="2" id="KW-1185">Reference proteome</keyword>
<reference evidence="1 2" key="1">
    <citation type="journal article" date="2021" name="Elife">
        <title>Chloroplast acquisition without the gene transfer in kleptoplastic sea slugs, Plakobranchus ocellatus.</title>
        <authorList>
            <person name="Maeda T."/>
            <person name="Takahashi S."/>
            <person name="Yoshida T."/>
            <person name="Shimamura S."/>
            <person name="Takaki Y."/>
            <person name="Nagai Y."/>
            <person name="Toyoda A."/>
            <person name="Suzuki Y."/>
            <person name="Arimoto A."/>
            <person name="Ishii H."/>
            <person name="Satoh N."/>
            <person name="Nishiyama T."/>
            <person name="Hasebe M."/>
            <person name="Maruyama T."/>
            <person name="Minagawa J."/>
            <person name="Obokata J."/>
            <person name="Shigenobu S."/>
        </authorList>
    </citation>
    <scope>NUCLEOTIDE SEQUENCE [LARGE SCALE GENOMIC DNA]</scope>
</reference>
<gene>
    <name evidence="1" type="ORF">ElyMa_001713700</name>
</gene>
<protein>
    <submittedName>
        <fullName evidence="1">Transposase</fullName>
    </submittedName>
</protein>